<name>A0A818G0X0_9BILA</name>
<evidence type="ECO:0000313" key="6">
    <source>
        <dbReference type="Proteomes" id="UP000663865"/>
    </source>
</evidence>
<proteinExistence type="predicted"/>
<comment type="caution">
    <text evidence="5">The sequence shown here is derived from an EMBL/GenBank/DDBJ whole genome shotgun (WGS) entry which is preliminary data.</text>
</comment>
<dbReference type="GO" id="GO:0016757">
    <property type="term" value="F:glycosyltransferase activity"/>
    <property type="evidence" value="ECO:0007669"/>
    <property type="project" value="UniProtKB-KW"/>
</dbReference>
<sequence>MSIPARCFLVAFLFIILLLLLGRRLRLSRVNRIHAPPSLLSSAYCNAPGIHANCLFTRSMCYNVSSATWELSNLPFPNWGGVSLRARGEIFITDPLYSACNELLIPKLSKLPPSEQIHWVTGTSVMSCIWVNFFGHIFIEMMLPAWMAWRKLADHFYILDKNVSYVLDNRCRANTAASSFSLLSSRPILQLAELVNETRLRKKSHTCFEQLVIGYRLQSSLQFPHNVAHLESRDVVRYRDYIKTLHGLPLQVNMSTGECIALLLQRNYSRRILDKSEKEIVTMLRERTLCTVKIATFDGISILEQVRLVASATIFIHVSGSGSHHFIWLSDGAASLTLAHPHLGLHVIGNGGIGGGGMPLNDLLCWKHPTVLCVTAATRAIKSHYSSDVEVDTYSFSIALDMIKVWQHRGKFDPRDPSE</sequence>
<feature type="domain" description="Glycosyltransferase 61 catalytic" evidence="4">
    <location>
        <begin position="134"/>
        <end position="333"/>
    </location>
</feature>
<evidence type="ECO:0000256" key="3">
    <source>
        <dbReference type="ARBA" id="ARBA00023180"/>
    </source>
</evidence>
<keyword evidence="1" id="KW-0328">Glycosyltransferase</keyword>
<reference evidence="5" key="1">
    <citation type="submission" date="2021-02" db="EMBL/GenBank/DDBJ databases">
        <authorList>
            <person name="Nowell W R."/>
        </authorList>
    </citation>
    <scope>NUCLEOTIDE SEQUENCE</scope>
</reference>
<dbReference type="InterPro" id="IPR049625">
    <property type="entry name" value="Glyco_transf_61_cat"/>
</dbReference>
<dbReference type="EMBL" id="CAJNYV010002457">
    <property type="protein sequence ID" value="CAF3481482.1"/>
    <property type="molecule type" value="Genomic_DNA"/>
</dbReference>
<dbReference type="InterPro" id="IPR007657">
    <property type="entry name" value="Glycosyltransferase_61"/>
</dbReference>
<evidence type="ECO:0000256" key="1">
    <source>
        <dbReference type="ARBA" id="ARBA00022676"/>
    </source>
</evidence>
<evidence type="ECO:0000259" key="4">
    <source>
        <dbReference type="Pfam" id="PF04577"/>
    </source>
</evidence>
<gene>
    <name evidence="5" type="ORF">KIK155_LOCUS14531</name>
</gene>
<protein>
    <recommendedName>
        <fullName evidence="4">Glycosyltransferase 61 catalytic domain-containing protein</fullName>
    </recommendedName>
</protein>
<dbReference type="PANTHER" id="PTHR20961">
    <property type="entry name" value="GLYCOSYLTRANSFERASE"/>
    <property type="match status" value="1"/>
</dbReference>
<dbReference type="Proteomes" id="UP000663865">
    <property type="component" value="Unassembled WGS sequence"/>
</dbReference>
<keyword evidence="2" id="KW-0808">Transferase</keyword>
<evidence type="ECO:0000256" key="2">
    <source>
        <dbReference type="ARBA" id="ARBA00022679"/>
    </source>
</evidence>
<dbReference type="Pfam" id="PF04577">
    <property type="entry name" value="Glyco_transf_61"/>
    <property type="match status" value="1"/>
</dbReference>
<organism evidence="5 6">
    <name type="scientific">Rotaria socialis</name>
    <dbReference type="NCBI Taxonomy" id="392032"/>
    <lineage>
        <taxon>Eukaryota</taxon>
        <taxon>Metazoa</taxon>
        <taxon>Spiralia</taxon>
        <taxon>Gnathifera</taxon>
        <taxon>Rotifera</taxon>
        <taxon>Eurotatoria</taxon>
        <taxon>Bdelloidea</taxon>
        <taxon>Philodinida</taxon>
        <taxon>Philodinidae</taxon>
        <taxon>Rotaria</taxon>
    </lineage>
</organism>
<dbReference type="AlphaFoldDB" id="A0A818G0X0"/>
<accession>A0A818G0X0</accession>
<evidence type="ECO:0000313" key="5">
    <source>
        <dbReference type="EMBL" id="CAF3481482.1"/>
    </source>
</evidence>
<keyword evidence="3" id="KW-0325">Glycoprotein</keyword>